<dbReference type="EMBL" id="JBHTEE010000001">
    <property type="protein sequence ID" value="MFC7600090.1"/>
    <property type="molecule type" value="Genomic_DNA"/>
</dbReference>
<organism evidence="2 3">
    <name type="scientific">Streptosporangium amethystogenes subsp. fukuiense</name>
    <dbReference type="NCBI Taxonomy" id="698418"/>
    <lineage>
        <taxon>Bacteria</taxon>
        <taxon>Bacillati</taxon>
        <taxon>Actinomycetota</taxon>
        <taxon>Actinomycetes</taxon>
        <taxon>Streptosporangiales</taxon>
        <taxon>Streptosporangiaceae</taxon>
        <taxon>Streptosporangium</taxon>
    </lineage>
</organism>
<feature type="coiled-coil region" evidence="1">
    <location>
        <begin position="91"/>
        <end position="125"/>
    </location>
</feature>
<feature type="coiled-coil region" evidence="1">
    <location>
        <begin position="301"/>
        <end position="328"/>
    </location>
</feature>
<sequence length="492" mass="54747">MMVRIPSAERASVLLDELIVDDDLLGAEDAIENLFQDRKAAAEAVQRLAKFAGMATKLRTEAQALLQQVYPGAQLTETTRYTVPASLRSRAAELQEERTKADAALKQSRKALEQRRRALEDADKLLSELPVAEDIGPLRAILDAIPHDLLGQIAGIDEDAQRIRSSAEHILHDLRLQPLTVQEVTAVTVPSRAQVEAHIAALSDLKHERGDLTKRTKSVTKQLAANRLNLATLLNNDPPPSEDDLLGVRSLRDALWQEINVGQLDRFADFEQAIVHADRLADQMRKDAHRIAERYRMELQIGSDERELSELDEERADLQRHAEKLETEWIGLWQDFPGPLPLPAAALITLDDVRRLREALSELSMVQARLASFTGQAHQHIERLREGLREPHGSTLLGTHNALVELPELREIAAARLSLQEKAAGERNTMQERLASAQAELAAVETQIAEQEHDLADWQAAWTPGLPASICPPTTTPLTHWPTWNGSTGSRP</sequence>
<dbReference type="Proteomes" id="UP001596514">
    <property type="component" value="Unassembled WGS sequence"/>
</dbReference>
<proteinExistence type="predicted"/>
<reference evidence="3" key="1">
    <citation type="journal article" date="2019" name="Int. J. Syst. Evol. Microbiol.">
        <title>The Global Catalogue of Microorganisms (GCM) 10K type strain sequencing project: providing services to taxonomists for standard genome sequencing and annotation.</title>
        <authorList>
            <consortium name="The Broad Institute Genomics Platform"/>
            <consortium name="The Broad Institute Genome Sequencing Center for Infectious Disease"/>
            <person name="Wu L."/>
            <person name="Ma J."/>
        </authorList>
    </citation>
    <scope>NUCLEOTIDE SEQUENCE [LARGE SCALE GENOMIC DNA]</scope>
    <source>
        <strain evidence="3">JCM 10083</strain>
    </source>
</reference>
<gene>
    <name evidence="2" type="ORF">ACFQVD_08210</name>
</gene>
<keyword evidence="1" id="KW-0175">Coiled coil</keyword>
<feature type="coiled-coil region" evidence="1">
    <location>
        <begin position="420"/>
        <end position="461"/>
    </location>
</feature>
<dbReference type="RefSeq" id="WP_343966265.1">
    <property type="nucleotide sequence ID" value="NZ_BAAAGK010000039.1"/>
</dbReference>
<comment type="caution">
    <text evidence="2">The sequence shown here is derived from an EMBL/GenBank/DDBJ whole genome shotgun (WGS) entry which is preliminary data.</text>
</comment>
<evidence type="ECO:0000256" key="1">
    <source>
        <dbReference type="SAM" id="Coils"/>
    </source>
</evidence>
<evidence type="ECO:0000313" key="2">
    <source>
        <dbReference type="EMBL" id="MFC7600090.1"/>
    </source>
</evidence>
<name>A0ABW2SUW0_9ACTN</name>
<evidence type="ECO:0000313" key="3">
    <source>
        <dbReference type="Proteomes" id="UP001596514"/>
    </source>
</evidence>
<keyword evidence="3" id="KW-1185">Reference proteome</keyword>
<protein>
    <submittedName>
        <fullName evidence="2">Uncharacterized protein</fullName>
    </submittedName>
</protein>
<accession>A0ABW2SUW0</accession>